<protein>
    <submittedName>
        <fullName evidence="1">Uncharacterized protein</fullName>
    </submittedName>
</protein>
<dbReference type="STRING" id="1798382.A3D77_01705"/>
<proteinExistence type="predicted"/>
<dbReference type="EMBL" id="MFJL01000019">
    <property type="protein sequence ID" value="OGG15722.1"/>
    <property type="molecule type" value="Genomic_DNA"/>
</dbReference>
<evidence type="ECO:0000313" key="2">
    <source>
        <dbReference type="Proteomes" id="UP000176923"/>
    </source>
</evidence>
<accession>A0A1F5ZUC2</accession>
<dbReference type="AlphaFoldDB" id="A0A1F5ZUC2"/>
<organism evidence="1 2">
    <name type="scientific">Candidatus Gottesmanbacteria bacterium RIFCSPHIGHO2_02_FULL_39_11</name>
    <dbReference type="NCBI Taxonomy" id="1798382"/>
    <lineage>
        <taxon>Bacteria</taxon>
        <taxon>Candidatus Gottesmaniibacteriota</taxon>
    </lineage>
</organism>
<comment type="caution">
    <text evidence="1">The sequence shown here is derived from an EMBL/GenBank/DDBJ whole genome shotgun (WGS) entry which is preliminary data.</text>
</comment>
<evidence type="ECO:0000313" key="1">
    <source>
        <dbReference type="EMBL" id="OGG15722.1"/>
    </source>
</evidence>
<name>A0A1F5ZUC2_9BACT</name>
<dbReference type="Proteomes" id="UP000176923">
    <property type="component" value="Unassembled WGS sequence"/>
</dbReference>
<reference evidence="1 2" key="1">
    <citation type="journal article" date="2016" name="Nat. Commun.">
        <title>Thousands of microbial genomes shed light on interconnected biogeochemical processes in an aquifer system.</title>
        <authorList>
            <person name="Anantharaman K."/>
            <person name="Brown C.T."/>
            <person name="Hug L.A."/>
            <person name="Sharon I."/>
            <person name="Castelle C.J."/>
            <person name="Probst A.J."/>
            <person name="Thomas B.C."/>
            <person name="Singh A."/>
            <person name="Wilkins M.J."/>
            <person name="Karaoz U."/>
            <person name="Brodie E.L."/>
            <person name="Williams K.H."/>
            <person name="Hubbard S.S."/>
            <person name="Banfield J.F."/>
        </authorList>
    </citation>
    <scope>NUCLEOTIDE SEQUENCE [LARGE SCALE GENOMIC DNA]</scope>
</reference>
<gene>
    <name evidence="1" type="ORF">A3D77_01705</name>
</gene>
<sequence>MRQKWSDVTKNRARFLREKEGYSYGQIIKELHVARSTLHLWLRNSQRPEKFKIKDRIAWLKTIQPLGAQANREKREQRIVKLTKEIQKEINLFQTNKSINRAFLSLLYWAEGSKYRHDGMIFANTDPRLVLLFITMLRASYELDERKFRIRLHLHDYHNEKQVKAFWSTLLKIPESQFTKTYRKQRSKEKTFRKNFGGICFLKYNSIDLKDRLIQHAFSLGEKITGKITVPVA</sequence>